<evidence type="ECO:0000313" key="2">
    <source>
        <dbReference type="EMBL" id="CEL66984.1"/>
    </source>
</evidence>
<feature type="region of interest" description="Disordered" evidence="1">
    <location>
        <begin position="319"/>
        <end position="360"/>
    </location>
</feature>
<dbReference type="GO" id="GO:0006413">
    <property type="term" value="P:translational initiation"/>
    <property type="evidence" value="ECO:0007669"/>
    <property type="project" value="InterPro"/>
</dbReference>
<dbReference type="Gene3D" id="3.30.110.10">
    <property type="entry name" value="Translation initiation factor 3 (IF-3), C-terminal domain"/>
    <property type="match status" value="1"/>
</dbReference>
<organism evidence="2">
    <name type="scientific">Neospora caninum (strain Liverpool)</name>
    <dbReference type="NCBI Taxonomy" id="572307"/>
    <lineage>
        <taxon>Eukaryota</taxon>
        <taxon>Sar</taxon>
        <taxon>Alveolata</taxon>
        <taxon>Apicomplexa</taxon>
        <taxon>Conoidasida</taxon>
        <taxon>Coccidia</taxon>
        <taxon>Eucoccidiorida</taxon>
        <taxon>Eimeriorina</taxon>
        <taxon>Sarcocystidae</taxon>
        <taxon>Neospora</taxon>
    </lineage>
</organism>
<feature type="region of interest" description="Disordered" evidence="1">
    <location>
        <begin position="31"/>
        <end position="84"/>
    </location>
</feature>
<proteinExistence type="predicted"/>
<reference evidence="2" key="1">
    <citation type="journal article" date="2015" name="PLoS ONE">
        <title>Comprehensive Evaluation of Toxoplasma gondii VEG and Neospora caninum LIV Genomes with Tachyzoite Stage Transcriptome and Proteome Defines Novel Transcript Features.</title>
        <authorList>
            <person name="Ramaprasad A."/>
            <person name="Mourier T."/>
            <person name="Naeem R."/>
            <person name="Malas T.B."/>
            <person name="Moussa E."/>
            <person name="Panigrahi A."/>
            <person name="Vermont S.J."/>
            <person name="Otto T.D."/>
            <person name="Wastling J."/>
            <person name="Pain A."/>
        </authorList>
    </citation>
    <scope>NUCLEOTIDE SEQUENCE</scope>
    <source>
        <strain evidence="2">Liverpool</strain>
    </source>
</reference>
<name>A0A0F7UAR6_NEOCL</name>
<feature type="region of interest" description="Disordered" evidence="1">
    <location>
        <begin position="492"/>
        <end position="542"/>
    </location>
</feature>
<dbReference type="EMBL" id="LN714482">
    <property type="protein sequence ID" value="CEL66984.1"/>
    <property type="molecule type" value="Genomic_DNA"/>
</dbReference>
<protein>
    <submittedName>
        <fullName evidence="2">Uncharacterized protein</fullName>
    </submittedName>
</protein>
<sequence>MGVADPQSFQRFPWQVMSRGRQLARRLPVRPPRACLAPRPHHARPLGIRGEGRSESPCVTDRDAPACREGAPPSQSSNSPADSCPRSARLFTCSLKCGLFAPRPRCRRGTLRRDAEPATARFSPCLLACPLAALSAFWRASSFAARLSALNAWRTQTPLLSRGYSTDTSSQGFPGQQRTGIWRVRDEKGTARRRAQATRSFSSAADSDSRVHGNLFASDIGSLPIVRVLVEAASEDPEAAESTAKKRSRRQLLGDMSGAAALEEAERRGLEAVVLAGSSARLPVCLLTRSVADFLEQQQTRQARAKALQVPAAFRVGRSLPGEAGSRGRAHPGLGEKEEIGTGGAAGEAPSATETPGEVGRTLLDGHEHAREAGRAREADVGTFAFDPSLKIKTVRINGVADERDMLRSAQTARKFLSQGHRVELQVVAQRHQQKTRARVSHLVLLIGGFVRECRDVGRPLHLPLNASLLATLPVIKVQIWPCSKEQASAFQMPPVILESPKKGKGGKQDESERDEGKRGKGKGGHEKRSDARGNARHEDFD</sequence>
<feature type="compositionally biased region" description="Basic and acidic residues" evidence="1">
    <location>
        <begin position="507"/>
        <end position="542"/>
    </location>
</feature>
<dbReference type="AlphaFoldDB" id="A0A0F7UAR6"/>
<evidence type="ECO:0000256" key="1">
    <source>
        <dbReference type="SAM" id="MobiDB-lite"/>
    </source>
</evidence>
<feature type="compositionally biased region" description="Basic and acidic residues" evidence="1">
    <location>
        <begin position="50"/>
        <end position="66"/>
    </location>
</feature>
<dbReference type="InterPro" id="IPR036788">
    <property type="entry name" value="T_IF-3_C_sf"/>
</dbReference>
<accession>A0A0F7UAR6</accession>
<gene>
    <name evidence="2" type="ORF">BN1204_027880</name>
</gene>